<protein>
    <recommendedName>
        <fullName evidence="4">Spaetzle domain-containing protein</fullName>
    </recommendedName>
</protein>
<keyword evidence="3" id="KW-1185">Reference proteome</keyword>
<organism evidence="2 3">
    <name type="scientific">Mytilus galloprovincialis</name>
    <name type="common">Mediterranean mussel</name>
    <dbReference type="NCBI Taxonomy" id="29158"/>
    <lineage>
        <taxon>Eukaryota</taxon>
        <taxon>Metazoa</taxon>
        <taxon>Spiralia</taxon>
        <taxon>Lophotrochozoa</taxon>
        <taxon>Mollusca</taxon>
        <taxon>Bivalvia</taxon>
        <taxon>Autobranchia</taxon>
        <taxon>Pteriomorphia</taxon>
        <taxon>Mytilida</taxon>
        <taxon>Mytiloidea</taxon>
        <taxon>Mytilidae</taxon>
        <taxon>Mytilinae</taxon>
        <taxon>Mytilus</taxon>
    </lineage>
</organism>
<proteinExistence type="predicted"/>
<evidence type="ECO:0008006" key="4">
    <source>
        <dbReference type="Google" id="ProtNLM"/>
    </source>
</evidence>
<dbReference type="AlphaFoldDB" id="A0A8B6DQU3"/>
<reference evidence="2" key="1">
    <citation type="submission" date="2018-11" db="EMBL/GenBank/DDBJ databases">
        <authorList>
            <person name="Alioto T."/>
            <person name="Alioto T."/>
        </authorList>
    </citation>
    <scope>NUCLEOTIDE SEQUENCE</scope>
</reference>
<name>A0A8B6DQU3_MYTGA</name>
<comment type="caution">
    <text evidence="2">The sequence shown here is derived from an EMBL/GenBank/DDBJ whole genome shotgun (WGS) entry which is preliminary data.</text>
</comment>
<keyword evidence="1" id="KW-1133">Transmembrane helix</keyword>
<dbReference type="EMBL" id="UYJE01003841">
    <property type="protein sequence ID" value="VDI22835.1"/>
    <property type="molecule type" value="Genomic_DNA"/>
</dbReference>
<feature type="transmembrane region" description="Helical" evidence="1">
    <location>
        <begin position="20"/>
        <end position="39"/>
    </location>
</feature>
<keyword evidence="1" id="KW-0812">Transmembrane</keyword>
<dbReference type="Proteomes" id="UP000596742">
    <property type="component" value="Unassembled WGS sequence"/>
</dbReference>
<evidence type="ECO:0000256" key="1">
    <source>
        <dbReference type="SAM" id="Phobius"/>
    </source>
</evidence>
<keyword evidence="1" id="KW-0472">Membrane</keyword>
<gene>
    <name evidence="2" type="ORF">MGAL_10B090038</name>
</gene>
<dbReference type="OrthoDB" id="6134537at2759"/>
<evidence type="ECO:0000313" key="2">
    <source>
        <dbReference type="EMBL" id="VDI22835.1"/>
    </source>
</evidence>
<evidence type="ECO:0000313" key="3">
    <source>
        <dbReference type="Proteomes" id="UP000596742"/>
    </source>
</evidence>
<accession>A0A8B6DQU3</accession>
<sequence>MEYTENCSILCYSRTCFLTTGLTAFFTLTTIAAVGVLVWREVFVHRTTTINTITINTDTNITKDNLIKRFPAIFKMYENRINFQNLVLQGAIFLQPVNQTFDDGKTCSFSCNDNNRTTFNRQKRATTNDVFHACCVSNVNFISPDKMHNILMVQKELVHLNKFRQVFKNDNCSQAVGCTGCTCMHQMDLVTAVVYKQGFNKNNANSIDQMEIDLFYMPGCCKCVNGQTN</sequence>